<proteinExistence type="predicted"/>
<protein>
    <submittedName>
        <fullName evidence="1">Uncharacterized protein</fullName>
    </submittedName>
</protein>
<reference evidence="1 2" key="1">
    <citation type="submission" date="2015-01" db="EMBL/GenBank/DDBJ databases">
        <title>Vibrio sp. C5 JCM 19232 whole genome shotgun sequence.</title>
        <authorList>
            <person name="Sawabe T."/>
            <person name="Meirelles P."/>
            <person name="Feng G."/>
            <person name="Sayaka M."/>
            <person name="Hattori M."/>
            <person name="Ohkuma M."/>
        </authorList>
    </citation>
    <scope>NUCLEOTIDE SEQUENCE [LARGE SCALE GENOMIC DNA]</scope>
    <source>
        <strain evidence="1 2">JCM19232</strain>
    </source>
</reference>
<name>A0A0B8PD06_9VIBR</name>
<gene>
    <name evidence="1" type="ORF">JCM19232_4447</name>
</gene>
<evidence type="ECO:0000313" key="1">
    <source>
        <dbReference type="EMBL" id="GAM64755.1"/>
    </source>
</evidence>
<accession>A0A0B8PD06</accession>
<organism evidence="1 2">
    <name type="scientific">Vibrio ishigakensis</name>
    <dbReference type="NCBI Taxonomy" id="1481914"/>
    <lineage>
        <taxon>Bacteria</taxon>
        <taxon>Pseudomonadati</taxon>
        <taxon>Pseudomonadota</taxon>
        <taxon>Gammaproteobacteria</taxon>
        <taxon>Vibrionales</taxon>
        <taxon>Vibrionaceae</taxon>
        <taxon>Vibrio</taxon>
    </lineage>
</organism>
<comment type="caution">
    <text evidence="1">The sequence shown here is derived from an EMBL/GenBank/DDBJ whole genome shotgun (WGS) entry which is preliminary data.</text>
</comment>
<dbReference type="EMBL" id="BBSA01000014">
    <property type="protein sequence ID" value="GAM64755.1"/>
    <property type="molecule type" value="Genomic_DNA"/>
</dbReference>
<dbReference type="Proteomes" id="UP000031670">
    <property type="component" value="Unassembled WGS sequence"/>
</dbReference>
<sequence length="164" mass="19087">MQPLDSKTQKQFVNGLKYELMFRKLSRQVFAEFEQNPSGKMQSDSIALLNRIEAHNTRVMAPVREAFNVDTKIGCGDKVLASTVTTTLKVMPSLGFKYLEGSARRFVSQLEDIAKLSPEKYQDQMEYMVEHERALYRYLVLFNRGRYQAADSIFKQFIKQYQVH</sequence>
<dbReference type="AlphaFoldDB" id="A0A0B8PD06"/>
<evidence type="ECO:0000313" key="2">
    <source>
        <dbReference type="Proteomes" id="UP000031670"/>
    </source>
</evidence>
<reference evidence="1 2" key="2">
    <citation type="submission" date="2015-01" db="EMBL/GenBank/DDBJ databases">
        <authorList>
            <consortium name="NBRP consortium"/>
            <person name="Sawabe T."/>
            <person name="Meirelles P."/>
            <person name="Feng G."/>
            <person name="Sayaka M."/>
            <person name="Hattori M."/>
            <person name="Ohkuma M."/>
        </authorList>
    </citation>
    <scope>NUCLEOTIDE SEQUENCE [LARGE SCALE GENOMIC DNA]</scope>
    <source>
        <strain evidence="1 2">JCM19232</strain>
    </source>
</reference>